<dbReference type="PANTHER" id="PTHR30373">
    <property type="entry name" value="UPF0603 PROTEIN YGCG"/>
    <property type="match status" value="1"/>
</dbReference>
<comment type="caution">
    <text evidence="2">The sequence shown here is derived from an EMBL/GenBank/DDBJ whole genome shotgun (WGS) entry which is preliminary data.</text>
</comment>
<dbReference type="OrthoDB" id="9786161at2"/>
<dbReference type="RefSeq" id="WP_062622544.1">
    <property type="nucleotide sequence ID" value="NZ_JRWG01000006.1"/>
</dbReference>
<dbReference type="Proteomes" id="UP000070138">
    <property type="component" value="Unassembled WGS sequence"/>
</dbReference>
<evidence type="ECO:0000313" key="2">
    <source>
        <dbReference type="EMBL" id="KXN98576.1"/>
    </source>
</evidence>
<dbReference type="InterPro" id="IPR007621">
    <property type="entry name" value="TPM_dom"/>
</dbReference>
<dbReference type="EMBL" id="JRWG01000006">
    <property type="protein sequence ID" value="KXN98576.1"/>
    <property type="molecule type" value="Genomic_DNA"/>
</dbReference>
<name>A0A137RGF9_9FLAO</name>
<evidence type="ECO:0000259" key="1">
    <source>
        <dbReference type="Pfam" id="PF04536"/>
    </source>
</evidence>
<evidence type="ECO:0000313" key="3">
    <source>
        <dbReference type="Proteomes" id="UP000070138"/>
    </source>
</evidence>
<reference evidence="3" key="1">
    <citation type="submission" date="2014-10" db="EMBL/GenBank/DDBJ databases">
        <title>Genome sequencing of Vitellibacter sp. D-24.</title>
        <authorList>
            <person name="Thevarajoo S."/>
            <person name="Selvaratnam C."/>
            <person name="Goh K.M."/>
            <person name="Chong C.S."/>
        </authorList>
    </citation>
    <scope>NUCLEOTIDE SEQUENCE [LARGE SCALE GENOMIC DNA]</scope>
    <source>
        <strain evidence="3">D-24</strain>
    </source>
</reference>
<proteinExistence type="predicted"/>
<dbReference type="PANTHER" id="PTHR30373:SF8">
    <property type="entry name" value="BLL7265 PROTEIN"/>
    <property type="match status" value="1"/>
</dbReference>
<reference evidence="2 3" key="2">
    <citation type="journal article" date="2016" name="Int. J. Syst. Evol. Microbiol.">
        <title>Vitellibacter aquimaris sp. nov., a marine bacterium isolated from seawater.</title>
        <authorList>
            <person name="Thevarajoo S."/>
            <person name="Selvaratnam C."/>
            <person name="Goh K.M."/>
            <person name="Hong K.W."/>
            <person name="Chan X.Y."/>
            <person name="Chan K.G."/>
            <person name="Chong C.S."/>
        </authorList>
    </citation>
    <scope>NUCLEOTIDE SEQUENCE [LARGE SCALE GENOMIC DNA]</scope>
    <source>
        <strain evidence="2 3">D-24</strain>
    </source>
</reference>
<organism evidence="2 3">
    <name type="scientific">Aequorivita aquimaris</name>
    <dbReference type="NCBI Taxonomy" id="1548749"/>
    <lineage>
        <taxon>Bacteria</taxon>
        <taxon>Pseudomonadati</taxon>
        <taxon>Bacteroidota</taxon>
        <taxon>Flavobacteriia</taxon>
        <taxon>Flavobacteriales</taxon>
        <taxon>Flavobacteriaceae</taxon>
        <taxon>Aequorivita</taxon>
    </lineage>
</organism>
<feature type="domain" description="TPM" evidence="1">
    <location>
        <begin position="5"/>
        <end position="129"/>
    </location>
</feature>
<accession>A0A137RGF9</accession>
<dbReference type="AlphaFoldDB" id="A0A137RGF9"/>
<dbReference type="STRING" id="1548749.LS48_10865"/>
<gene>
    <name evidence="2" type="ORF">LS48_10865</name>
</gene>
<dbReference type="Gene3D" id="3.10.310.50">
    <property type="match status" value="1"/>
</dbReference>
<sequence length="153" mass="17143">MSKVEDFLTSEEEGAIIEAIRTAEKNTSGEIRVHLEPSSISAEEPNEHIDAFDRAAEVFDMLNMHNTAERNGVLIYVAVDDRTLVIMGDKGINDIVGQNFWESTKDIIINHFKNGDMKQGLVEGILKAGEQLKKHFPYKKDDKNELPDDISVG</sequence>
<protein>
    <recommendedName>
        <fullName evidence="1">TPM domain-containing protein</fullName>
    </recommendedName>
</protein>
<dbReference type="Pfam" id="PF04536">
    <property type="entry name" value="TPM_phosphatase"/>
    <property type="match status" value="1"/>
</dbReference>
<keyword evidence="3" id="KW-1185">Reference proteome</keyword>